<evidence type="ECO:0000313" key="2">
    <source>
        <dbReference type="EMBL" id="QJA91214.1"/>
    </source>
</evidence>
<dbReference type="Pfam" id="PF04233">
    <property type="entry name" value="Phage_Mu_F"/>
    <property type="match status" value="1"/>
</dbReference>
<gene>
    <name evidence="2" type="ORF">MM415B03433_0003</name>
</gene>
<protein>
    <submittedName>
        <fullName evidence="2">Putative portal protein</fullName>
    </submittedName>
</protein>
<dbReference type="Pfam" id="PF04860">
    <property type="entry name" value="Phage_portal"/>
    <property type="match status" value="1"/>
</dbReference>
<evidence type="ECO:0000259" key="1">
    <source>
        <dbReference type="Pfam" id="PF04233"/>
    </source>
</evidence>
<dbReference type="AlphaFoldDB" id="A0A6M3LCW0"/>
<accession>A0A6M3LCW0</accession>
<organism evidence="2">
    <name type="scientific">viral metagenome</name>
    <dbReference type="NCBI Taxonomy" id="1070528"/>
    <lineage>
        <taxon>unclassified sequences</taxon>
        <taxon>metagenomes</taxon>
        <taxon>organismal metagenomes</taxon>
    </lineage>
</organism>
<feature type="domain" description="Phage head morphogenesis" evidence="1">
    <location>
        <begin position="615"/>
        <end position="747"/>
    </location>
</feature>
<sequence length="753" mass="83157">MTTATESKATEPEAMVRAELGQGASWYSAQYGRSPQHDQTDMVARYRAWVFACADLLATACASVPLRVYVMRGTGQAKTKRFPAVPVDARTLRRLKGAPGTAWIGAVKGADDAEELTEHPALNLLRQVNPHHNEYETRSLTHTMLDLTGDAYWYVYADALGVPSELWVLRSQWVRIVPSAAEFISGYVFGYGQNRVRFDAEEVIHFKYPHPTDPWYGWSPLAAAAYAVRRNENMDESEEALQKNGAVPEGVVRYKGGKLSPEQRREVEQQWTQALGGPRRRGRIRVMDEDWEWQQLGLSPKEMEYLRGRQWTMKEIAGAYHVPIGMLDTADVSRAPRAAMEGTELFLSKYAVRPRLTLIEQKLNEQLAPRYDKRLVFAFDDPVPADRAAQQAEDVALLGAYTVTINEVRAARGYEPVPWGDTPLVPFNIGPLGSAQPMPGSQGGPPLDRAAHWAAGNHASPGGLLGSEDVALKTEARVAASTAPDAFAKGADAIRERTGGRVGPLTRNELDIVAVLHDIWRRQERELLATLKSADGVAVEKVAEQLWLFALEKWVPEIAALIEPLLYVPFKVGGDQGLREIRIDLPAWVEDPHTVEALRGESYRFAERINTTAADRLREQLVAGQAAGETMPQLRARVAGLFEQWRTTAQKAEAIARTESARASTAGRIQAWQESGVVGGKAWSATGDACPFCLAMDGKQVGLSEPYFRQGDVQRVEWDNDAGAIALRHDYAPTDGPPLHPNCRCALVAVLSE</sequence>
<dbReference type="InterPro" id="IPR006528">
    <property type="entry name" value="Phage_head_morphogenesis_dom"/>
</dbReference>
<proteinExistence type="predicted"/>
<dbReference type="InterPro" id="IPR006944">
    <property type="entry name" value="Phage/GTA_portal"/>
</dbReference>
<dbReference type="NCBIfam" id="TIGR01537">
    <property type="entry name" value="portal_HK97"/>
    <property type="match status" value="1"/>
</dbReference>
<name>A0A6M3LCW0_9ZZZZ</name>
<dbReference type="InterPro" id="IPR006427">
    <property type="entry name" value="Portal_HK97"/>
</dbReference>
<reference evidence="2" key="1">
    <citation type="submission" date="2020-03" db="EMBL/GenBank/DDBJ databases">
        <title>The deep terrestrial virosphere.</title>
        <authorList>
            <person name="Holmfeldt K."/>
            <person name="Nilsson E."/>
            <person name="Simone D."/>
            <person name="Lopez-Fernandez M."/>
            <person name="Wu X."/>
            <person name="de Brujin I."/>
            <person name="Lundin D."/>
            <person name="Andersson A."/>
            <person name="Bertilsson S."/>
            <person name="Dopson M."/>
        </authorList>
    </citation>
    <scope>NUCLEOTIDE SEQUENCE</scope>
    <source>
        <strain evidence="2">MM415B03433</strain>
    </source>
</reference>
<dbReference type="EMBL" id="MT142970">
    <property type="protein sequence ID" value="QJA91214.1"/>
    <property type="molecule type" value="Genomic_DNA"/>
</dbReference>